<sequence>MRELSIFADESGGQNGHSKYYALSLVFHDQAYGIGTQIAEHERGLVIRGLRNVPFHAGPILNGHEEYENVSVDDRKSYFHLFFMDLQKLPITYHTFLYRRSEVGDKEAFIARMRRDLVNFFFDYLEFFQAYDVVKIYYDNGQEMVAQALHAAAEYALSKNVVMYRNARASEFFLSQAADLLCTLELTAQKYACGEATRTDELMFGCNRAFRKNYLKAIKRKRLSTAQKSHT</sequence>
<evidence type="ECO:0000313" key="1">
    <source>
        <dbReference type="EMBL" id="MEQ2637224.1"/>
    </source>
</evidence>
<keyword evidence="2" id="KW-1185">Reference proteome</keyword>
<dbReference type="Proteomes" id="UP001478817">
    <property type="component" value="Unassembled WGS sequence"/>
</dbReference>
<gene>
    <name evidence="1" type="ORF">AAAT05_02520</name>
</gene>
<organism evidence="1 2">
    <name type="scientific">Paratractidigestivibacter faecalis</name>
    <dbReference type="NCBI Taxonomy" id="2292441"/>
    <lineage>
        <taxon>Bacteria</taxon>
        <taxon>Bacillati</taxon>
        <taxon>Actinomycetota</taxon>
        <taxon>Coriobacteriia</taxon>
        <taxon>Coriobacteriales</taxon>
        <taxon>Atopobiaceae</taxon>
        <taxon>Paratractidigestivibacter</taxon>
    </lineage>
</organism>
<accession>A0ABV1IEA4</accession>
<reference evidence="1 2" key="1">
    <citation type="submission" date="2024-04" db="EMBL/GenBank/DDBJ databases">
        <title>Human intestinal bacterial collection.</title>
        <authorList>
            <person name="Pauvert C."/>
            <person name="Hitch T.C.A."/>
            <person name="Clavel T."/>
        </authorList>
    </citation>
    <scope>NUCLEOTIDE SEQUENCE [LARGE SCALE GENOMIC DNA]</scope>
    <source>
        <strain evidence="1 2">CLA-AA-H197</strain>
    </source>
</reference>
<evidence type="ECO:0000313" key="2">
    <source>
        <dbReference type="Proteomes" id="UP001478817"/>
    </source>
</evidence>
<protein>
    <submittedName>
        <fullName evidence="1">DUF3800 domain-containing protein</fullName>
    </submittedName>
</protein>
<dbReference type="Pfam" id="PF12686">
    <property type="entry name" value="DUF3800"/>
    <property type="match status" value="1"/>
</dbReference>
<dbReference type="EMBL" id="JBBNGS010000003">
    <property type="protein sequence ID" value="MEQ2637224.1"/>
    <property type="molecule type" value="Genomic_DNA"/>
</dbReference>
<proteinExistence type="predicted"/>
<dbReference type="InterPro" id="IPR024524">
    <property type="entry name" value="DUF3800"/>
</dbReference>
<comment type="caution">
    <text evidence="1">The sequence shown here is derived from an EMBL/GenBank/DDBJ whole genome shotgun (WGS) entry which is preliminary data.</text>
</comment>
<dbReference type="RefSeq" id="WP_349181655.1">
    <property type="nucleotide sequence ID" value="NZ_JBBNGS010000003.1"/>
</dbReference>
<name>A0ABV1IEA4_9ACTN</name>